<organism evidence="1 2">
    <name type="scientific">Pseudoalteromonas viridis</name>
    <dbReference type="NCBI Taxonomy" id="339617"/>
    <lineage>
        <taxon>Bacteria</taxon>
        <taxon>Pseudomonadati</taxon>
        <taxon>Pseudomonadota</taxon>
        <taxon>Gammaproteobacteria</taxon>
        <taxon>Alteromonadales</taxon>
        <taxon>Pseudoalteromonadaceae</taxon>
        <taxon>Pseudoalteromonas</taxon>
    </lineage>
</organism>
<protein>
    <submittedName>
        <fullName evidence="1">Uncharacterized protein</fullName>
    </submittedName>
</protein>
<dbReference type="EMBL" id="CP072426">
    <property type="protein sequence ID" value="QTL37637.1"/>
    <property type="molecule type" value="Genomic_DNA"/>
</dbReference>
<keyword evidence="2" id="KW-1185">Reference proteome</keyword>
<gene>
    <name evidence="1" type="ORF">J5X90_22630</name>
</gene>
<dbReference type="Proteomes" id="UP000665025">
    <property type="component" value="Chromosome 2"/>
</dbReference>
<name>A0ABX7VCV3_9GAMM</name>
<reference evidence="1 2" key="1">
    <citation type="submission" date="2021-03" db="EMBL/GenBank/DDBJ databases">
        <title>Complete Genome of Pseudoalteromonas viridis Strain BBR56, a new biocontrol bacterial candidate.</title>
        <authorList>
            <person name="Handayani D.P."/>
            <person name="Isnansetyo A."/>
            <person name="Istiqomah I."/>
            <person name="Jumina J."/>
        </authorList>
    </citation>
    <scope>NUCLEOTIDE SEQUENCE [LARGE SCALE GENOMIC DNA]</scope>
    <source>
        <strain evidence="1 2">BBR56</strain>
    </source>
</reference>
<evidence type="ECO:0000313" key="2">
    <source>
        <dbReference type="Proteomes" id="UP000665025"/>
    </source>
</evidence>
<evidence type="ECO:0000313" key="1">
    <source>
        <dbReference type="EMBL" id="QTL37637.1"/>
    </source>
</evidence>
<dbReference type="RefSeq" id="WP_209053843.1">
    <property type="nucleotide sequence ID" value="NZ_CP072426.1"/>
</dbReference>
<proteinExistence type="predicted"/>
<sequence>MHVYFSEIYPITKHISKPFRGEWGPGICYEGEFKSQFPSKAFLGELSLCIYEMQELCYQHYRSDEDRGRLRQELIMLFNADEVHWLGMNSDSGLIGDKEQEDPDYNGIQSCAACVWEEAFPDETEHNSIDSEEEYHIDMLKLMVKRCMWDVLFPGETLPGYTEPTSGDLSLLDYSVMK</sequence>
<accession>A0ABX7VCV3</accession>